<feature type="active site" description="Proton donor" evidence="2">
    <location>
        <position position="22"/>
    </location>
</feature>
<accession>A0A378TVH5</accession>
<dbReference type="Proteomes" id="UP000254927">
    <property type="component" value="Unassembled WGS sequence"/>
</dbReference>
<dbReference type="Gene3D" id="3.40.50.1000">
    <property type="entry name" value="HAD superfamily/HAD-like"/>
    <property type="match status" value="1"/>
</dbReference>
<feature type="active site" description="Nucleophile" evidence="2">
    <location>
        <position position="20"/>
    </location>
</feature>
<dbReference type="InterPro" id="IPR023214">
    <property type="entry name" value="HAD_sf"/>
</dbReference>
<dbReference type="InterPro" id="IPR010708">
    <property type="entry name" value="5'(3')-deoxyribonucleotidase"/>
</dbReference>
<proteinExistence type="inferred from homology"/>
<evidence type="ECO:0000256" key="2">
    <source>
        <dbReference type="PIRSR" id="PIRSR610708-1"/>
    </source>
</evidence>
<organism evidence="3 4">
    <name type="scientific">Neisseria elongata</name>
    <dbReference type="NCBI Taxonomy" id="495"/>
    <lineage>
        <taxon>Bacteria</taxon>
        <taxon>Pseudomonadati</taxon>
        <taxon>Pseudomonadota</taxon>
        <taxon>Betaproteobacteria</taxon>
        <taxon>Neisseriales</taxon>
        <taxon>Neisseriaceae</taxon>
        <taxon>Neisseria</taxon>
    </lineage>
</organism>
<protein>
    <submittedName>
        <fullName evidence="3">Uncharacterized protein conserved in bacteria</fullName>
    </submittedName>
</protein>
<evidence type="ECO:0000313" key="3">
    <source>
        <dbReference type="EMBL" id="STZ66926.1"/>
    </source>
</evidence>
<dbReference type="SFLD" id="SFLDG01126">
    <property type="entry name" value="C1.2:_Nucleotidase_Like"/>
    <property type="match status" value="1"/>
</dbReference>
<dbReference type="InterPro" id="IPR036412">
    <property type="entry name" value="HAD-like_sf"/>
</dbReference>
<sequence length="194" mass="22304">MRPAAVRHTPESHNMLILLDQDNVLADFESGFRRHWRNRFGEDAPIEGKEHLFYIRDRLPEHLQAYAAELYGTVGFFESLPPVSGAVEAARALLAAGHDVRICTAPVNQYRYCAGEKIAWVEQHLGTEWTRRVIITKDKTWVRGDILIDDKPNIEGTLPPLWQHRLYDAPHNRHLDVPRIVWAQPDTWADLLTG</sequence>
<dbReference type="AlphaFoldDB" id="A0A378TVH5"/>
<dbReference type="SUPFAM" id="SSF56784">
    <property type="entry name" value="HAD-like"/>
    <property type="match status" value="1"/>
</dbReference>
<dbReference type="PANTHER" id="PTHR16504">
    <property type="entry name" value="5'(3')-DEOXYRIBONUCLEOTIDASE"/>
    <property type="match status" value="1"/>
</dbReference>
<dbReference type="SFLD" id="SFLDG01145">
    <property type="entry name" value="C1.2.1"/>
    <property type="match status" value="1"/>
</dbReference>
<dbReference type="Pfam" id="PF06941">
    <property type="entry name" value="NT5C"/>
    <property type="match status" value="1"/>
</dbReference>
<name>A0A378TVH5_NEIEL</name>
<evidence type="ECO:0000313" key="4">
    <source>
        <dbReference type="Proteomes" id="UP000254927"/>
    </source>
</evidence>
<dbReference type="SFLD" id="SFLDS00003">
    <property type="entry name" value="Haloacid_Dehalogenase"/>
    <property type="match status" value="1"/>
</dbReference>
<evidence type="ECO:0000256" key="1">
    <source>
        <dbReference type="ARBA" id="ARBA00009589"/>
    </source>
</evidence>
<gene>
    <name evidence="3" type="ORF">NCTC10660_00393</name>
</gene>
<reference evidence="3 4" key="1">
    <citation type="submission" date="2018-06" db="EMBL/GenBank/DDBJ databases">
        <authorList>
            <consortium name="Pathogen Informatics"/>
            <person name="Doyle S."/>
        </authorList>
    </citation>
    <scope>NUCLEOTIDE SEQUENCE [LARGE SCALE GENOMIC DNA]</scope>
    <source>
        <strain evidence="3 4">NCTC10660</strain>
    </source>
</reference>
<dbReference type="EMBL" id="UGQW01000002">
    <property type="protein sequence ID" value="STZ66926.1"/>
    <property type="molecule type" value="Genomic_DNA"/>
</dbReference>
<dbReference type="GO" id="GO:0009223">
    <property type="term" value="P:pyrimidine deoxyribonucleotide catabolic process"/>
    <property type="evidence" value="ECO:0007669"/>
    <property type="project" value="TreeGrafter"/>
</dbReference>
<dbReference type="GO" id="GO:0008253">
    <property type="term" value="F:5'-nucleotidase activity"/>
    <property type="evidence" value="ECO:0007669"/>
    <property type="project" value="InterPro"/>
</dbReference>
<dbReference type="PANTHER" id="PTHR16504:SF4">
    <property type="entry name" value="5'(3')-DEOXYRIBONUCLEOTIDASE"/>
    <property type="match status" value="1"/>
</dbReference>
<comment type="similarity">
    <text evidence="1">Belongs to the 5'(3')-deoxyribonucleotidase family.</text>
</comment>
<dbReference type="Gene3D" id="1.10.40.40">
    <property type="entry name" value="Deoxyribonucleotidase, domain 2"/>
    <property type="match status" value="1"/>
</dbReference>